<gene>
    <name evidence="14" type="primary">LOC120260313</name>
</gene>
<comment type="subcellular location">
    <subcellularLocation>
        <location evidence="1">Nucleus</location>
    </subcellularLocation>
</comment>
<dbReference type="InterPro" id="IPR004333">
    <property type="entry name" value="SBP_dom"/>
</dbReference>
<evidence type="ECO:0000256" key="7">
    <source>
        <dbReference type="ARBA" id="ARBA00023163"/>
    </source>
</evidence>
<dbReference type="SMART" id="SM00248">
    <property type="entry name" value="ANK"/>
    <property type="match status" value="3"/>
</dbReference>
<feature type="compositionally biased region" description="Polar residues" evidence="10">
    <location>
        <begin position="426"/>
        <end position="446"/>
    </location>
</feature>
<keyword evidence="11" id="KW-0812">Transmembrane</keyword>
<evidence type="ECO:0000256" key="8">
    <source>
        <dbReference type="ARBA" id="ARBA00023242"/>
    </source>
</evidence>
<evidence type="ECO:0000256" key="10">
    <source>
        <dbReference type="SAM" id="MobiDB-lite"/>
    </source>
</evidence>
<keyword evidence="7" id="KW-0804">Transcription</keyword>
<keyword evidence="8" id="KW-0539">Nucleus</keyword>
<dbReference type="PANTHER" id="PTHR31251:SF110">
    <property type="entry name" value="SQUAMOSA PROMOTER-BINDING-LIKE PROTEIN 14"/>
    <property type="match status" value="1"/>
</dbReference>
<dbReference type="InterPro" id="IPR044817">
    <property type="entry name" value="SBP-like"/>
</dbReference>
<dbReference type="SUPFAM" id="SSF103612">
    <property type="entry name" value="SBT domain"/>
    <property type="match status" value="1"/>
</dbReference>
<feature type="region of interest" description="Disordered" evidence="10">
    <location>
        <begin position="385"/>
        <end position="448"/>
    </location>
</feature>
<feature type="compositionally biased region" description="Basic residues" evidence="10">
    <location>
        <begin position="199"/>
        <end position="208"/>
    </location>
</feature>
<keyword evidence="3 9" id="KW-0863">Zinc-finger</keyword>
<feature type="region of interest" description="Disordered" evidence="10">
    <location>
        <begin position="331"/>
        <end position="350"/>
    </location>
</feature>
<dbReference type="RefSeq" id="XP_039123677.1">
    <property type="nucleotide sequence ID" value="XM_039267743.1"/>
</dbReference>
<evidence type="ECO:0000256" key="9">
    <source>
        <dbReference type="PROSITE-ProRule" id="PRU00470"/>
    </source>
</evidence>
<evidence type="ECO:0000256" key="11">
    <source>
        <dbReference type="SAM" id="Phobius"/>
    </source>
</evidence>
<keyword evidence="6" id="KW-0238">DNA-binding</keyword>
<evidence type="ECO:0000259" key="12">
    <source>
        <dbReference type="PROSITE" id="PS51141"/>
    </source>
</evidence>
<keyword evidence="5" id="KW-0805">Transcription regulation</keyword>
<evidence type="ECO:0000256" key="2">
    <source>
        <dbReference type="ARBA" id="ARBA00022723"/>
    </source>
</evidence>
<evidence type="ECO:0000256" key="6">
    <source>
        <dbReference type="ARBA" id="ARBA00023125"/>
    </source>
</evidence>
<evidence type="ECO:0000256" key="1">
    <source>
        <dbReference type="ARBA" id="ARBA00004123"/>
    </source>
</evidence>
<dbReference type="AlphaFoldDB" id="A0AB40B8S4"/>
<evidence type="ECO:0000256" key="3">
    <source>
        <dbReference type="ARBA" id="ARBA00022771"/>
    </source>
</evidence>
<dbReference type="Proteomes" id="UP001515500">
    <property type="component" value="Chromosome 5"/>
</dbReference>
<name>A0AB40B8S4_DIOCR</name>
<dbReference type="SUPFAM" id="SSF48403">
    <property type="entry name" value="Ankyrin repeat"/>
    <property type="match status" value="1"/>
</dbReference>
<accession>A0AB40B8S4</accession>
<dbReference type="GO" id="GO:0005634">
    <property type="term" value="C:nucleus"/>
    <property type="evidence" value="ECO:0007669"/>
    <property type="project" value="UniProtKB-SubCell"/>
</dbReference>
<keyword evidence="2" id="KW-0479">Metal-binding</keyword>
<dbReference type="PROSITE" id="PS51141">
    <property type="entry name" value="ZF_SBP"/>
    <property type="match status" value="1"/>
</dbReference>
<protein>
    <submittedName>
        <fullName evidence="14">Squamosa promoter-binding-like protein 15</fullName>
    </submittedName>
</protein>
<keyword evidence="4" id="KW-0862">Zinc</keyword>
<keyword evidence="13" id="KW-1185">Reference proteome</keyword>
<feature type="domain" description="SBP-type" evidence="12">
    <location>
        <begin position="132"/>
        <end position="209"/>
    </location>
</feature>
<sequence length="1058" mass="116861">MEAEVGSSAMFLHHHHHHDVPAAAKKRDFSWSSSSSSPSPAFLYNQHLSGDWNPAMWNWDSRRFTANAQPHLQPVLEPETPRDMDEDAETLTLRLGGGLFDEEQPPPPPPQLPPQPVARPNKRVRSGSPGNHPMCQVDDCKVLLTEAKDYHRRHKVCELHSKTAKALVANQMQRFCQQCSRFHPLSEFDEGKRSCRRRLAGHNRRRRKTQPEDSASRLSVPANLDNNGNGNVDILSLLTILARLQGKSTDKVGSSAPDKDHLAQILSKINSLPAPNSSSMANVPKGLDLNAALVSQLPASEQQNKPNSHQSSTSSTMDLLTAFSTALANSSPDTSLGAVSQGSSNCSAVDNTSAGQLQPATGANLLAKPIQVPASVGAARSSSTLQSSVEVSDHQEREVEPSLPLQLFSSSAEDDSPPKFGGSSVKYLSSESSNPMDEQSPSSSPPIAQKLFPLQSEHKNLTNERMMPVCRKEDVMVEASTSAGWKAPLNLFKGPERQAENQADPSLTSHASYAFSSVPIHSDRQDRTGRIIFKLFDKDPSNFPVTLRTQILDWLSHFPSEMESYIRPGCVVLSIYISMPSVAWDELEDNLVQRVMSLIQHVDSDFWQSGRFLVQTNKQLASHKDDKVRLCKSWSTWIAPELTSVSPLAVVSGKETSLVLKGRNLTLPGTMIYCTYMGGYTSKEVLGSTHPGTLYDDSSTESFDFHGGPPKSFGRCFIEVEKGFKGNSFPLIIADDAICQELRALESELEQETTLTDTISEDYSTPNSREDILHFLNELGWLFQKKSSSSLLVEFSTTRFRFLLAFSVEHDWPALVKTLLDMLVERSSMGDELVQESLEILLEIHLLAKAVKRGCRNMVNLLLNYSVEVDSSNGSKIYLFPPNSSGPGGVTPLHLAACMQNSADMVDALTNDPQEIGLRCWNSILDDSGHSPFAYALMRNNHAYNKLVARKLVDRQNGQVSIAVGNDETSLDKSWIIEDHDEPRSHPMQVSSCARCVMMETVRVKRIVHTRGLLERPYIHSMLAIAAVCVCVCLFLRGLPDIGSVAPFKWENLDYGPR</sequence>
<keyword evidence="11" id="KW-1133">Transmembrane helix</keyword>
<dbReference type="InterPro" id="IPR002110">
    <property type="entry name" value="Ankyrin_rpt"/>
</dbReference>
<feature type="region of interest" description="Disordered" evidence="10">
    <location>
        <begin position="199"/>
        <end position="224"/>
    </location>
</feature>
<feature type="transmembrane region" description="Helical" evidence="11">
    <location>
        <begin position="1018"/>
        <end position="1039"/>
    </location>
</feature>
<evidence type="ECO:0000256" key="5">
    <source>
        <dbReference type="ARBA" id="ARBA00023015"/>
    </source>
</evidence>
<feature type="region of interest" description="Disordered" evidence="10">
    <location>
        <begin position="97"/>
        <end position="132"/>
    </location>
</feature>
<dbReference type="Pfam" id="PF26102">
    <property type="entry name" value="Ig_SPL7"/>
    <property type="match status" value="1"/>
</dbReference>
<dbReference type="FunFam" id="4.10.1100.10:FF:000001">
    <property type="entry name" value="Squamosa promoter-binding-like protein 14"/>
    <property type="match status" value="1"/>
</dbReference>
<evidence type="ECO:0000313" key="13">
    <source>
        <dbReference type="Proteomes" id="UP001515500"/>
    </source>
</evidence>
<dbReference type="GeneID" id="120260313"/>
<evidence type="ECO:0000313" key="14">
    <source>
        <dbReference type="RefSeq" id="XP_039123677.1"/>
    </source>
</evidence>
<evidence type="ECO:0000256" key="4">
    <source>
        <dbReference type="ARBA" id="ARBA00022833"/>
    </source>
</evidence>
<keyword evidence="11" id="KW-0472">Membrane</keyword>
<reference evidence="14" key="1">
    <citation type="submission" date="2025-08" db="UniProtKB">
        <authorList>
            <consortium name="RefSeq"/>
        </authorList>
    </citation>
    <scope>IDENTIFICATION</scope>
</reference>
<dbReference type="GO" id="GO:0008270">
    <property type="term" value="F:zinc ion binding"/>
    <property type="evidence" value="ECO:0007669"/>
    <property type="project" value="UniProtKB-KW"/>
</dbReference>
<dbReference type="PANTHER" id="PTHR31251">
    <property type="entry name" value="SQUAMOSA PROMOTER-BINDING-LIKE PROTEIN 4"/>
    <property type="match status" value="1"/>
</dbReference>
<organism evidence="13 14">
    <name type="scientific">Dioscorea cayennensis subsp. rotundata</name>
    <name type="common">White Guinea yam</name>
    <name type="synonym">Dioscorea rotundata</name>
    <dbReference type="NCBI Taxonomy" id="55577"/>
    <lineage>
        <taxon>Eukaryota</taxon>
        <taxon>Viridiplantae</taxon>
        <taxon>Streptophyta</taxon>
        <taxon>Embryophyta</taxon>
        <taxon>Tracheophyta</taxon>
        <taxon>Spermatophyta</taxon>
        <taxon>Magnoliopsida</taxon>
        <taxon>Liliopsida</taxon>
        <taxon>Dioscoreales</taxon>
        <taxon>Dioscoreaceae</taxon>
        <taxon>Dioscorea</taxon>
    </lineage>
</organism>
<dbReference type="InterPro" id="IPR036770">
    <property type="entry name" value="Ankyrin_rpt-contain_sf"/>
</dbReference>
<dbReference type="Gene3D" id="4.10.1100.10">
    <property type="entry name" value="Transcription factor, SBP-box domain"/>
    <property type="match status" value="1"/>
</dbReference>
<proteinExistence type="predicted"/>
<dbReference type="InterPro" id="IPR036893">
    <property type="entry name" value="SBP_sf"/>
</dbReference>
<feature type="compositionally biased region" description="Pro residues" evidence="10">
    <location>
        <begin position="105"/>
        <end position="117"/>
    </location>
</feature>
<dbReference type="Pfam" id="PF03110">
    <property type="entry name" value="SBP"/>
    <property type="match status" value="1"/>
</dbReference>
<dbReference type="GO" id="GO:0003677">
    <property type="term" value="F:DNA binding"/>
    <property type="evidence" value="ECO:0007669"/>
    <property type="project" value="UniProtKB-KW"/>
</dbReference>
<feature type="compositionally biased region" description="Basic and acidic residues" evidence="10">
    <location>
        <begin position="391"/>
        <end position="400"/>
    </location>
</feature>
<dbReference type="Gene3D" id="1.25.40.20">
    <property type="entry name" value="Ankyrin repeat-containing domain"/>
    <property type="match status" value="1"/>
</dbReference>